<gene>
    <name evidence="1" type="ORF">Mterra_00017</name>
</gene>
<organism evidence="1 2">
    <name type="scientific">Calidithermus terrae</name>
    <dbReference type="NCBI Taxonomy" id="1408545"/>
    <lineage>
        <taxon>Bacteria</taxon>
        <taxon>Thermotogati</taxon>
        <taxon>Deinococcota</taxon>
        <taxon>Deinococci</taxon>
        <taxon>Thermales</taxon>
        <taxon>Thermaceae</taxon>
        <taxon>Calidithermus</taxon>
    </lineage>
</organism>
<keyword evidence="2" id="KW-1185">Reference proteome</keyword>
<dbReference type="SUPFAM" id="SSF49464">
    <property type="entry name" value="Carboxypeptidase regulatory domain-like"/>
    <property type="match status" value="1"/>
</dbReference>
<sequence>MKRWGPMSRVLLGSLLLLLLVACPGGGAPKLTVSPKTQTVVAGGAPVNFTATLTGASGTITWSLSGPGSISTTTGAGTTYTPPASVASPQTATLTATSGSLSDNATITINPPASITVSGKVIDFFGQGVGGLAVRIGNTTTTTASDGTFSIPNVSTPYDAVVFNSGTKIVNYYKGLTRSDPSLTAINLASFTPPKSASFSGNLSGGAGFPNPANHTTRVFFGSPETLQSGSSVAGPAYGPVSAAWFGPDSTSGNVYALQWQFDPGTGFPIDYKGFGSKALTLSNGGTFNNQDVTLGSLAEDTFSGSVSVPAGYTLNQRRVNLRVAPGSGTVLLTDASAAAGFSYVTPRITGATISLLATASSGVKSSLAWKAGAATNASGVSVSLTAAPGLTVPVNNATGVTINTDFQTTGFSGGVNVFYFKHLAGSNPDIYVITTANTTKIPDLSAIGLGLPTSGAVSYSWQVIGVAPFTSTDLAAGPGGFLRDYVKVALLGSGAGPDADGGIGQSETFNFTTP</sequence>
<reference evidence="1 2" key="1">
    <citation type="submission" date="2018-08" db="EMBL/GenBank/DDBJ databases">
        <title>Meiothermus terrae DSM 26712 genome sequencing project.</title>
        <authorList>
            <person name="Da Costa M.S."/>
            <person name="Albuquerque L."/>
            <person name="Raposo P."/>
            <person name="Froufe H.J.C."/>
            <person name="Barroso C.S."/>
            <person name="Egas C."/>
        </authorList>
    </citation>
    <scope>NUCLEOTIDE SEQUENCE [LARGE SCALE GENOMIC DNA]</scope>
    <source>
        <strain evidence="1 2">DSM 26712</strain>
    </source>
</reference>
<proteinExistence type="predicted"/>
<evidence type="ECO:0000313" key="1">
    <source>
        <dbReference type="EMBL" id="RIH90939.1"/>
    </source>
</evidence>
<dbReference type="EMBL" id="QXDL01000001">
    <property type="protein sequence ID" value="RIH90939.1"/>
    <property type="molecule type" value="Genomic_DNA"/>
</dbReference>
<evidence type="ECO:0000313" key="2">
    <source>
        <dbReference type="Proteomes" id="UP000265715"/>
    </source>
</evidence>
<dbReference type="Proteomes" id="UP000265715">
    <property type="component" value="Unassembled WGS sequence"/>
</dbReference>
<name>A0A399F6N0_9DEIN</name>
<accession>A0A399F6N0</accession>
<dbReference type="InterPro" id="IPR008969">
    <property type="entry name" value="CarboxyPept-like_regulatory"/>
</dbReference>
<comment type="caution">
    <text evidence="1">The sequence shown here is derived from an EMBL/GenBank/DDBJ whole genome shotgun (WGS) entry which is preliminary data.</text>
</comment>
<dbReference type="AlphaFoldDB" id="A0A399F6N0"/>
<protein>
    <submittedName>
        <fullName evidence="1">Uncharacterized protein</fullName>
    </submittedName>
</protein>
<dbReference type="PROSITE" id="PS51257">
    <property type="entry name" value="PROKAR_LIPOPROTEIN"/>
    <property type="match status" value="1"/>
</dbReference>